<dbReference type="Pfam" id="PF00072">
    <property type="entry name" value="Response_reg"/>
    <property type="match status" value="1"/>
</dbReference>
<gene>
    <name evidence="7" type="ORF">Q8A64_04420</name>
</gene>
<dbReference type="InterPro" id="IPR001789">
    <property type="entry name" value="Sig_transdc_resp-reg_receiver"/>
</dbReference>
<dbReference type="EMBL" id="JAUYVH010000002">
    <property type="protein sequence ID" value="MDQ9169651.1"/>
    <property type="molecule type" value="Genomic_DNA"/>
</dbReference>
<feature type="domain" description="GGDEF" evidence="6">
    <location>
        <begin position="346"/>
        <end position="479"/>
    </location>
</feature>
<reference evidence="7 8" key="1">
    <citation type="submission" date="2023-08" db="EMBL/GenBank/DDBJ databases">
        <title>Oxalobacteraceae gen .nov., isolated from river sludge outside the plant.</title>
        <authorList>
            <person name="Zhao S.Y."/>
        </authorList>
    </citation>
    <scope>NUCLEOTIDE SEQUENCE [LARGE SCALE GENOMIC DNA]</scope>
    <source>
        <strain evidence="7 8">R-40</strain>
    </source>
</reference>
<dbReference type="InterPro" id="IPR035965">
    <property type="entry name" value="PAS-like_dom_sf"/>
</dbReference>
<feature type="domain" description="PAC" evidence="5">
    <location>
        <begin position="261"/>
        <end position="314"/>
    </location>
</feature>
<keyword evidence="7" id="KW-0548">Nucleotidyltransferase</keyword>
<dbReference type="CDD" id="cd00156">
    <property type="entry name" value="REC"/>
    <property type="match status" value="1"/>
</dbReference>
<organism evidence="7 8">
    <name type="scientific">Keguizhuia sedimenti</name>
    <dbReference type="NCBI Taxonomy" id="3064264"/>
    <lineage>
        <taxon>Bacteria</taxon>
        <taxon>Pseudomonadati</taxon>
        <taxon>Pseudomonadota</taxon>
        <taxon>Betaproteobacteria</taxon>
        <taxon>Burkholderiales</taxon>
        <taxon>Oxalobacteraceae</taxon>
        <taxon>Keguizhuia</taxon>
    </lineage>
</organism>
<dbReference type="GO" id="GO:0052621">
    <property type="term" value="F:diguanylate cyclase activity"/>
    <property type="evidence" value="ECO:0007669"/>
    <property type="project" value="UniProtKB-EC"/>
</dbReference>
<protein>
    <submittedName>
        <fullName evidence="7">Diguanylate cyclase</fullName>
        <ecNumber evidence="7">2.7.7.65</ecNumber>
    </submittedName>
</protein>
<dbReference type="InterPro" id="IPR029787">
    <property type="entry name" value="Nucleotide_cyclase"/>
</dbReference>
<sequence>MENDDWNETVLIIDDDEVDRMACRRAILKSRFSKCRIMEAELGEDGIRMIRTEHPAIVLLDYRLPDTDGIEVLRTLSRMGDETPAVVMMTGARDLEIAVESLRLCARDYLVKDAERNYLALLPEILGRIIRERRLIEQKREAEEALRLANQTLEQRVRERTSELEQTNDALNREVSMRKWMSEVLFEERERAMITLSSITDAVFVLNNNGEVLHMNPAAERLVGMKSAELTGKALCEQVIFLEEGSRKRWTKTFSEYVPYHGTEALILIREDGKEIVLSASGGAMHDSKGKETGIVMVLRDITIEHLRNSHLTYQATHDALTGLPNRILFSDRLAQSINHASRNAEKIAILFLDLDGFKKVNDSFGHGVGDNLLHSVADRLKGCLRDGDSLARLGGDEFTMIVSGNAADTGVRSVANKVIQQLTTPFDIEGNELRIGTSVGISIFPDDGEKVDELLEKADAAMYQAKAQGGKSYTFYSPSFEMDKMSRTHLRPALNGAQRAS</sequence>
<feature type="modified residue" description="4-aspartylphosphate" evidence="1">
    <location>
        <position position="61"/>
    </location>
</feature>
<dbReference type="PANTHER" id="PTHR44757">
    <property type="entry name" value="DIGUANYLATE CYCLASE DGCP"/>
    <property type="match status" value="1"/>
</dbReference>
<dbReference type="CDD" id="cd00130">
    <property type="entry name" value="PAS"/>
    <property type="match status" value="1"/>
</dbReference>
<dbReference type="SUPFAM" id="SSF52172">
    <property type="entry name" value="CheY-like"/>
    <property type="match status" value="1"/>
</dbReference>
<feature type="domain" description="Response regulatory" evidence="3">
    <location>
        <begin position="9"/>
        <end position="127"/>
    </location>
</feature>
<dbReference type="Gene3D" id="3.40.50.2300">
    <property type="match status" value="1"/>
</dbReference>
<keyword evidence="7" id="KW-0808">Transferase</keyword>
<dbReference type="Proteomes" id="UP001225596">
    <property type="component" value="Unassembled WGS sequence"/>
</dbReference>
<evidence type="ECO:0000259" key="3">
    <source>
        <dbReference type="PROSITE" id="PS50110"/>
    </source>
</evidence>
<feature type="domain" description="PAS" evidence="4">
    <location>
        <begin position="188"/>
        <end position="235"/>
    </location>
</feature>
<dbReference type="EC" id="2.7.7.65" evidence="7"/>
<evidence type="ECO:0000256" key="1">
    <source>
        <dbReference type="PROSITE-ProRule" id="PRU00169"/>
    </source>
</evidence>
<dbReference type="SMART" id="SM00267">
    <property type="entry name" value="GGDEF"/>
    <property type="match status" value="1"/>
</dbReference>
<evidence type="ECO:0000313" key="7">
    <source>
        <dbReference type="EMBL" id="MDQ9169651.1"/>
    </source>
</evidence>
<dbReference type="InterPro" id="IPR052155">
    <property type="entry name" value="Biofilm_reg_signaling"/>
</dbReference>
<keyword evidence="1" id="KW-0597">Phosphoprotein</keyword>
<dbReference type="InterPro" id="IPR011006">
    <property type="entry name" value="CheY-like_superfamily"/>
</dbReference>
<evidence type="ECO:0000259" key="5">
    <source>
        <dbReference type="PROSITE" id="PS50113"/>
    </source>
</evidence>
<dbReference type="SMART" id="SM00091">
    <property type="entry name" value="PAS"/>
    <property type="match status" value="1"/>
</dbReference>
<proteinExistence type="predicted"/>
<evidence type="ECO:0000259" key="4">
    <source>
        <dbReference type="PROSITE" id="PS50112"/>
    </source>
</evidence>
<dbReference type="Pfam" id="PF13426">
    <property type="entry name" value="PAS_9"/>
    <property type="match status" value="1"/>
</dbReference>
<comment type="caution">
    <text evidence="7">The sequence shown here is derived from an EMBL/GenBank/DDBJ whole genome shotgun (WGS) entry which is preliminary data.</text>
</comment>
<dbReference type="InterPro" id="IPR000700">
    <property type="entry name" value="PAS-assoc_C"/>
</dbReference>
<dbReference type="PROSITE" id="PS50112">
    <property type="entry name" value="PAS"/>
    <property type="match status" value="1"/>
</dbReference>
<dbReference type="PROSITE" id="PS50110">
    <property type="entry name" value="RESPONSE_REGULATORY"/>
    <property type="match status" value="1"/>
</dbReference>
<dbReference type="InterPro" id="IPR043128">
    <property type="entry name" value="Rev_trsase/Diguanyl_cyclase"/>
</dbReference>
<dbReference type="RefSeq" id="WP_338435587.1">
    <property type="nucleotide sequence ID" value="NZ_JAUYVH010000002.1"/>
</dbReference>
<dbReference type="PANTHER" id="PTHR44757:SF2">
    <property type="entry name" value="BIOFILM ARCHITECTURE MAINTENANCE PROTEIN MBAA"/>
    <property type="match status" value="1"/>
</dbReference>
<dbReference type="NCBIfam" id="TIGR00229">
    <property type="entry name" value="sensory_box"/>
    <property type="match status" value="1"/>
</dbReference>
<dbReference type="PROSITE" id="PS50113">
    <property type="entry name" value="PAC"/>
    <property type="match status" value="1"/>
</dbReference>
<evidence type="ECO:0000256" key="2">
    <source>
        <dbReference type="SAM" id="Coils"/>
    </source>
</evidence>
<dbReference type="PROSITE" id="PS50887">
    <property type="entry name" value="GGDEF"/>
    <property type="match status" value="1"/>
</dbReference>
<dbReference type="SUPFAM" id="SSF55073">
    <property type="entry name" value="Nucleotide cyclase"/>
    <property type="match status" value="1"/>
</dbReference>
<dbReference type="InterPro" id="IPR000160">
    <property type="entry name" value="GGDEF_dom"/>
</dbReference>
<dbReference type="SMART" id="SM00448">
    <property type="entry name" value="REC"/>
    <property type="match status" value="1"/>
</dbReference>
<name>A0ABU1BMK4_9BURK</name>
<dbReference type="Gene3D" id="3.30.450.20">
    <property type="entry name" value="PAS domain"/>
    <property type="match status" value="1"/>
</dbReference>
<evidence type="ECO:0000313" key="8">
    <source>
        <dbReference type="Proteomes" id="UP001225596"/>
    </source>
</evidence>
<evidence type="ECO:0000259" key="6">
    <source>
        <dbReference type="PROSITE" id="PS50887"/>
    </source>
</evidence>
<dbReference type="Pfam" id="PF00990">
    <property type="entry name" value="GGDEF"/>
    <property type="match status" value="1"/>
</dbReference>
<dbReference type="InterPro" id="IPR000014">
    <property type="entry name" value="PAS"/>
</dbReference>
<keyword evidence="8" id="KW-1185">Reference proteome</keyword>
<accession>A0ABU1BMK4</accession>
<dbReference type="NCBIfam" id="TIGR00254">
    <property type="entry name" value="GGDEF"/>
    <property type="match status" value="1"/>
</dbReference>
<dbReference type="CDD" id="cd01949">
    <property type="entry name" value="GGDEF"/>
    <property type="match status" value="1"/>
</dbReference>
<dbReference type="SUPFAM" id="SSF55785">
    <property type="entry name" value="PYP-like sensor domain (PAS domain)"/>
    <property type="match status" value="1"/>
</dbReference>
<feature type="coiled-coil region" evidence="2">
    <location>
        <begin position="132"/>
        <end position="174"/>
    </location>
</feature>
<dbReference type="Gene3D" id="3.30.70.270">
    <property type="match status" value="1"/>
</dbReference>
<keyword evidence="2" id="KW-0175">Coiled coil</keyword>